<dbReference type="Proteomes" id="UP001256646">
    <property type="component" value="Unassembled WGS sequence"/>
</dbReference>
<reference evidence="4 5" key="1">
    <citation type="submission" date="2023-09" db="EMBL/GenBank/DDBJ databases">
        <authorList>
            <person name="Zhai L."/>
        </authorList>
    </citation>
    <scope>NUCLEOTIDE SEQUENCE [LARGE SCALE GENOMIC DNA]</scope>
    <source>
        <strain evidence="4 5">5 N-1</strain>
    </source>
</reference>
<feature type="domain" description="Cadherin-like beta-sandwich-like" evidence="3">
    <location>
        <begin position="346"/>
        <end position="436"/>
    </location>
</feature>
<feature type="repeat" description="Cell wall-binding" evidence="2">
    <location>
        <begin position="562"/>
        <end position="581"/>
    </location>
</feature>
<feature type="repeat" description="Cell wall-binding" evidence="2">
    <location>
        <begin position="644"/>
        <end position="663"/>
    </location>
</feature>
<evidence type="ECO:0000313" key="4">
    <source>
        <dbReference type="EMBL" id="MDR5588923.1"/>
    </source>
</evidence>
<feature type="repeat" description="Cell wall-binding" evidence="2">
    <location>
        <begin position="664"/>
        <end position="683"/>
    </location>
</feature>
<dbReference type="RefSeq" id="WP_309556934.1">
    <property type="nucleotide sequence ID" value="NZ_JAVJAN010000074.1"/>
</dbReference>
<keyword evidence="1" id="KW-0677">Repeat</keyword>
<dbReference type="Pfam" id="PF12733">
    <property type="entry name" value="Cadherin-like"/>
    <property type="match status" value="3"/>
</dbReference>
<accession>A0ABU1EL65</accession>
<gene>
    <name evidence="4" type="ORF">RGC78_15765</name>
</gene>
<dbReference type="InterPro" id="IPR013783">
    <property type="entry name" value="Ig-like_fold"/>
</dbReference>
<feature type="repeat" description="Cell wall-binding" evidence="2">
    <location>
        <begin position="704"/>
        <end position="723"/>
    </location>
</feature>
<protein>
    <submittedName>
        <fullName evidence="4">Cadherin-like beta sandwich domain-containing protein</fullName>
    </submittedName>
</protein>
<dbReference type="Gene3D" id="2.20.120.10">
    <property type="entry name" value="Multimodular pneumococcal cell wall endolysin, domain 3"/>
    <property type="match status" value="1"/>
</dbReference>
<feature type="repeat" description="Cell wall-binding" evidence="2">
    <location>
        <begin position="684"/>
        <end position="703"/>
    </location>
</feature>
<proteinExistence type="predicted"/>
<feature type="domain" description="Cadherin-like beta-sandwich-like" evidence="3">
    <location>
        <begin position="446"/>
        <end position="535"/>
    </location>
</feature>
<keyword evidence="5" id="KW-1185">Reference proteome</keyword>
<sequence>MKINFKRVISQFLILTVMITGIQLGNIKSASAVELNLGFVVEAGGANLDINKSSSNAYYTDEIDMSVSTINIKSSDTSYYKLEGVTSNSSGVKIASSTSNGVTSYKIAMTKYNDFNATIKVKDLGTQEVKSYNVTFKFKEENADTFKFNKIMIAASGSGGAMTLDLDYNSDGDDYYISGLGDDIDTAKVSIVDENGKAITSGVKITMGGKTGTFKLLGGENEILISRTVNGRTKTFKLVIAKKGSAKLKSLTGVTLSPTFNPETMDYTATVPTATDKVVLKPTAADNSSTIRINGVLVNSGANSQPISLKEGKNDITIRVTTKDGEVGVYSLEVTRTEAPRSSYLKSLKINSASLSPAFNKQTFDYTATVENKVTAVTVTPTAEYSTSTIKVNGKKVVSGGTTGFISLDEGSNEIEIKVTDDKGDTSTYDIVITRRYGKDNVKLSNLKSTEGTLSPKFDPETYLYTVKVDRAVGRTKLVFTAQNDKAKVKINGKEYASAQESDYIDLKIGANLVNIEVVAEDKKTTTLYRVSIIRDKIQAINEWVLSGDDWTFYDALGNQVKNKWVKYDNQWYFVNINGYMEKNGWINESGQWYYLNADGTMKNNWFKDNGYWYYLQGDGAMKNSGWGYYDKEWYMFGPNGMLETGWKLYKGNWYFLLDNGTMRRGWEYYDLNWYYLNDDGTMKKGWLYDGKNYYYLNNSGVMKTGWQRINSKDYYFDSSGKMKTGYIFLDGKWYNLGQDGSLIY</sequence>
<feature type="domain" description="Cadherin-like beta-sandwich-like" evidence="3">
    <location>
        <begin position="253"/>
        <end position="336"/>
    </location>
</feature>
<dbReference type="SUPFAM" id="SSF69360">
    <property type="entry name" value="Cell wall binding repeat"/>
    <property type="match status" value="1"/>
</dbReference>
<organism evidence="4 5">
    <name type="scientific">Clostridium aquiflavi</name>
    <dbReference type="NCBI Taxonomy" id="3073603"/>
    <lineage>
        <taxon>Bacteria</taxon>
        <taxon>Bacillati</taxon>
        <taxon>Bacillota</taxon>
        <taxon>Clostridia</taxon>
        <taxon>Eubacteriales</taxon>
        <taxon>Clostridiaceae</taxon>
        <taxon>Clostridium</taxon>
    </lineage>
</organism>
<feature type="repeat" description="Cell wall-binding" evidence="2">
    <location>
        <begin position="603"/>
        <end position="622"/>
    </location>
</feature>
<dbReference type="Pfam" id="PF19127">
    <property type="entry name" value="Choline_bind_3"/>
    <property type="match status" value="2"/>
</dbReference>
<dbReference type="Gene3D" id="2.60.40.10">
    <property type="entry name" value="Immunoglobulins"/>
    <property type="match status" value="1"/>
</dbReference>
<comment type="caution">
    <text evidence="4">The sequence shown here is derived from an EMBL/GenBank/DDBJ whole genome shotgun (WGS) entry which is preliminary data.</text>
</comment>
<evidence type="ECO:0000256" key="2">
    <source>
        <dbReference type="PROSITE-ProRule" id="PRU00591"/>
    </source>
</evidence>
<evidence type="ECO:0000313" key="5">
    <source>
        <dbReference type="Proteomes" id="UP001256646"/>
    </source>
</evidence>
<dbReference type="EMBL" id="JAVJAN010000074">
    <property type="protein sequence ID" value="MDR5588923.1"/>
    <property type="molecule type" value="Genomic_DNA"/>
</dbReference>
<dbReference type="Pfam" id="PF01473">
    <property type="entry name" value="Choline_bind_1"/>
    <property type="match status" value="4"/>
</dbReference>
<evidence type="ECO:0000256" key="1">
    <source>
        <dbReference type="ARBA" id="ARBA00022737"/>
    </source>
</evidence>
<dbReference type="PROSITE" id="PS51170">
    <property type="entry name" value="CW"/>
    <property type="match status" value="7"/>
</dbReference>
<name>A0ABU1EL65_9CLOT</name>
<feature type="repeat" description="Cell wall-binding" evidence="2">
    <location>
        <begin position="583"/>
        <end position="602"/>
    </location>
</feature>
<dbReference type="InterPro" id="IPR025883">
    <property type="entry name" value="Cadherin-like_domain"/>
</dbReference>
<dbReference type="Gene3D" id="2.10.270.10">
    <property type="entry name" value="Cholin Binding"/>
    <property type="match status" value="3"/>
</dbReference>
<dbReference type="InterPro" id="IPR018337">
    <property type="entry name" value="Cell_wall/Cho-bd_repeat"/>
</dbReference>
<evidence type="ECO:0000259" key="3">
    <source>
        <dbReference type="Pfam" id="PF12733"/>
    </source>
</evidence>